<dbReference type="InterPro" id="IPR000436">
    <property type="entry name" value="Sushi_SCR_CCP_dom"/>
</dbReference>
<dbReference type="Proteomes" id="UP000828390">
    <property type="component" value="Unassembled WGS sequence"/>
</dbReference>
<sequence length="76" mass="8033">MCSIDCGLPPTLTNGILTLVEASNTTYGALAEVNCTPGYEHNKLIISCTDAGEWEAADCAPHGLFNVLYLKSTELG</sequence>
<dbReference type="SMART" id="SM00032">
    <property type="entry name" value="CCP"/>
    <property type="match status" value="1"/>
</dbReference>
<gene>
    <name evidence="4" type="ORF">DPMN_155876</name>
</gene>
<keyword evidence="2" id="KW-0768">Sushi</keyword>
<dbReference type="Gene3D" id="2.10.70.10">
    <property type="entry name" value="Complement Module, domain 1"/>
    <property type="match status" value="1"/>
</dbReference>
<evidence type="ECO:0000256" key="2">
    <source>
        <dbReference type="PROSITE-ProRule" id="PRU00302"/>
    </source>
</evidence>
<organism evidence="4 5">
    <name type="scientific">Dreissena polymorpha</name>
    <name type="common">Zebra mussel</name>
    <name type="synonym">Mytilus polymorpha</name>
    <dbReference type="NCBI Taxonomy" id="45954"/>
    <lineage>
        <taxon>Eukaryota</taxon>
        <taxon>Metazoa</taxon>
        <taxon>Spiralia</taxon>
        <taxon>Lophotrochozoa</taxon>
        <taxon>Mollusca</taxon>
        <taxon>Bivalvia</taxon>
        <taxon>Autobranchia</taxon>
        <taxon>Heteroconchia</taxon>
        <taxon>Euheterodonta</taxon>
        <taxon>Imparidentia</taxon>
        <taxon>Neoheterodontei</taxon>
        <taxon>Myida</taxon>
        <taxon>Dreissenoidea</taxon>
        <taxon>Dreissenidae</taxon>
        <taxon>Dreissena</taxon>
    </lineage>
</organism>
<dbReference type="AlphaFoldDB" id="A0A9D4JBB6"/>
<comment type="caution">
    <text evidence="4">The sequence shown here is derived from an EMBL/GenBank/DDBJ whole genome shotgun (WGS) entry which is preliminary data.</text>
</comment>
<evidence type="ECO:0000313" key="5">
    <source>
        <dbReference type="Proteomes" id="UP000828390"/>
    </source>
</evidence>
<keyword evidence="5" id="KW-1185">Reference proteome</keyword>
<protein>
    <recommendedName>
        <fullName evidence="3">Sushi domain-containing protein</fullName>
    </recommendedName>
</protein>
<proteinExistence type="predicted"/>
<reference evidence="4" key="2">
    <citation type="submission" date="2020-11" db="EMBL/GenBank/DDBJ databases">
        <authorList>
            <person name="McCartney M.A."/>
            <person name="Auch B."/>
            <person name="Kono T."/>
            <person name="Mallez S."/>
            <person name="Becker A."/>
            <person name="Gohl D.M."/>
            <person name="Silverstein K.A.T."/>
            <person name="Koren S."/>
            <person name="Bechman K.B."/>
            <person name="Herman A."/>
            <person name="Abrahante J.E."/>
            <person name="Garbe J."/>
        </authorList>
    </citation>
    <scope>NUCLEOTIDE SEQUENCE</scope>
    <source>
        <strain evidence="4">Duluth1</strain>
        <tissue evidence="4">Whole animal</tissue>
    </source>
</reference>
<dbReference type="CDD" id="cd00033">
    <property type="entry name" value="CCP"/>
    <property type="match status" value="1"/>
</dbReference>
<evidence type="ECO:0000259" key="3">
    <source>
        <dbReference type="PROSITE" id="PS50923"/>
    </source>
</evidence>
<keyword evidence="1" id="KW-1015">Disulfide bond</keyword>
<feature type="domain" description="Sushi" evidence="3">
    <location>
        <begin position="4"/>
        <end position="61"/>
    </location>
</feature>
<dbReference type="SUPFAM" id="SSF57535">
    <property type="entry name" value="Complement control module/SCR domain"/>
    <property type="match status" value="1"/>
</dbReference>
<name>A0A9D4JBB6_DREPO</name>
<dbReference type="EMBL" id="JAIWYP010000007">
    <property type="protein sequence ID" value="KAH3802203.1"/>
    <property type="molecule type" value="Genomic_DNA"/>
</dbReference>
<evidence type="ECO:0000256" key="1">
    <source>
        <dbReference type="ARBA" id="ARBA00023157"/>
    </source>
</evidence>
<comment type="caution">
    <text evidence="2">Lacks conserved residue(s) required for the propagation of feature annotation.</text>
</comment>
<reference evidence="4" key="1">
    <citation type="journal article" date="2019" name="bioRxiv">
        <title>The Genome of the Zebra Mussel, Dreissena polymorpha: A Resource for Invasive Species Research.</title>
        <authorList>
            <person name="McCartney M.A."/>
            <person name="Auch B."/>
            <person name="Kono T."/>
            <person name="Mallez S."/>
            <person name="Zhang Y."/>
            <person name="Obille A."/>
            <person name="Becker A."/>
            <person name="Abrahante J.E."/>
            <person name="Garbe J."/>
            <person name="Badalamenti J.P."/>
            <person name="Herman A."/>
            <person name="Mangelson H."/>
            <person name="Liachko I."/>
            <person name="Sullivan S."/>
            <person name="Sone E.D."/>
            <person name="Koren S."/>
            <person name="Silverstein K.A.T."/>
            <person name="Beckman K.B."/>
            <person name="Gohl D.M."/>
        </authorList>
    </citation>
    <scope>NUCLEOTIDE SEQUENCE</scope>
    <source>
        <strain evidence="4">Duluth1</strain>
        <tissue evidence="4">Whole animal</tissue>
    </source>
</reference>
<dbReference type="Pfam" id="PF00084">
    <property type="entry name" value="Sushi"/>
    <property type="match status" value="1"/>
</dbReference>
<accession>A0A9D4JBB6</accession>
<dbReference type="PROSITE" id="PS50923">
    <property type="entry name" value="SUSHI"/>
    <property type="match status" value="1"/>
</dbReference>
<dbReference type="InterPro" id="IPR035976">
    <property type="entry name" value="Sushi/SCR/CCP_sf"/>
</dbReference>
<evidence type="ECO:0000313" key="4">
    <source>
        <dbReference type="EMBL" id="KAH3802203.1"/>
    </source>
</evidence>